<keyword evidence="11" id="KW-0413">Isomerase</keyword>
<reference evidence="19" key="1">
    <citation type="submission" date="2020-05" db="EMBL/GenBank/DDBJ databases">
        <authorList>
            <person name="Chiriac C."/>
            <person name="Salcher M."/>
            <person name="Ghai R."/>
            <person name="Kavagutti S V."/>
        </authorList>
    </citation>
    <scope>NUCLEOTIDE SEQUENCE</scope>
</reference>
<dbReference type="EMBL" id="CAFBPQ010000018">
    <property type="protein sequence ID" value="CAB5022358.1"/>
    <property type="molecule type" value="Genomic_DNA"/>
</dbReference>
<dbReference type="InterPro" id="IPR014001">
    <property type="entry name" value="Helicase_ATP-bd"/>
</dbReference>
<comment type="similarity">
    <text evidence="1">Belongs to the helicase family. RecG subfamily.</text>
</comment>
<evidence type="ECO:0000256" key="9">
    <source>
        <dbReference type="ARBA" id="ARBA00023172"/>
    </source>
</evidence>
<keyword evidence="3" id="KW-0547">Nucleotide-binding</keyword>
<keyword evidence="4" id="KW-0227">DNA damage</keyword>
<evidence type="ECO:0000313" key="20">
    <source>
        <dbReference type="EMBL" id="CAB4969637.1"/>
    </source>
</evidence>
<evidence type="ECO:0000256" key="11">
    <source>
        <dbReference type="ARBA" id="ARBA00023235"/>
    </source>
</evidence>
<evidence type="ECO:0000256" key="4">
    <source>
        <dbReference type="ARBA" id="ARBA00022763"/>
    </source>
</evidence>
<dbReference type="Gene3D" id="3.40.50.300">
    <property type="entry name" value="P-loop containing nucleotide triphosphate hydrolases"/>
    <property type="match status" value="2"/>
</dbReference>
<dbReference type="Gene3D" id="1.10.150.20">
    <property type="entry name" value="5' to 3' exonuclease, C-terminal subdomain"/>
    <property type="match status" value="1"/>
</dbReference>
<dbReference type="InterPro" id="IPR012340">
    <property type="entry name" value="NA-bd_OB-fold"/>
</dbReference>
<dbReference type="GO" id="GO:0005524">
    <property type="term" value="F:ATP binding"/>
    <property type="evidence" value="ECO:0007669"/>
    <property type="project" value="UniProtKB-KW"/>
</dbReference>
<evidence type="ECO:0000313" key="21">
    <source>
        <dbReference type="EMBL" id="CAB5022358.1"/>
    </source>
</evidence>
<dbReference type="CDD" id="cd17992">
    <property type="entry name" value="DEXHc_RecG"/>
    <property type="match status" value="1"/>
</dbReference>
<dbReference type="EMBL" id="CAFBOF010000003">
    <property type="protein sequence ID" value="CAB4969637.1"/>
    <property type="molecule type" value="Genomic_DNA"/>
</dbReference>
<dbReference type="InterPro" id="IPR047112">
    <property type="entry name" value="RecG/Mfd"/>
</dbReference>
<accession>A0A6J7FY53</accession>
<dbReference type="NCBIfam" id="NF008168">
    <property type="entry name" value="PRK10917.2-2"/>
    <property type="match status" value="1"/>
</dbReference>
<dbReference type="NCBIfam" id="TIGR00643">
    <property type="entry name" value="recG"/>
    <property type="match status" value="1"/>
</dbReference>
<evidence type="ECO:0000256" key="12">
    <source>
        <dbReference type="ARBA" id="ARBA00034617"/>
    </source>
</evidence>
<organism evidence="19">
    <name type="scientific">freshwater metagenome</name>
    <dbReference type="NCBI Taxonomy" id="449393"/>
    <lineage>
        <taxon>unclassified sequences</taxon>
        <taxon>metagenomes</taxon>
        <taxon>ecological metagenomes</taxon>
    </lineage>
</organism>
<dbReference type="EMBL" id="CAFBMM010000013">
    <property type="protein sequence ID" value="CAB4900872.1"/>
    <property type="molecule type" value="Genomic_DNA"/>
</dbReference>
<keyword evidence="5" id="KW-0378">Hydrolase</keyword>
<dbReference type="PANTHER" id="PTHR47964">
    <property type="entry name" value="ATP-DEPENDENT DNA HELICASE HOMOLOG RECG, CHLOROPLASTIC"/>
    <property type="match status" value="1"/>
</dbReference>
<dbReference type="GO" id="GO:0043138">
    <property type="term" value="F:3'-5' DNA helicase activity"/>
    <property type="evidence" value="ECO:0007669"/>
    <property type="project" value="UniProtKB-EC"/>
</dbReference>
<evidence type="ECO:0000256" key="14">
    <source>
        <dbReference type="ARBA" id="ARBA00048988"/>
    </source>
</evidence>
<evidence type="ECO:0000256" key="5">
    <source>
        <dbReference type="ARBA" id="ARBA00022801"/>
    </source>
</evidence>
<protein>
    <recommendedName>
        <fullName evidence="2">ATP-dependent DNA helicase RecG</fullName>
        <ecNumber evidence="13">5.6.2.4</ecNumber>
    </recommendedName>
    <alternativeName>
        <fullName evidence="15">DNA branch migration protein RecG</fullName>
    </alternativeName>
    <alternativeName>
        <fullName evidence="16">Probable DNA 3'-5' helicase RecG</fullName>
    </alternativeName>
</protein>
<dbReference type="SMART" id="SM00490">
    <property type="entry name" value="HELICc"/>
    <property type="match status" value="1"/>
</dbReference>
<dbReference type="InterPro" id="IPR045562">
    <property type="entry name" value="RecG_dom3_C"/>
</dbReference>
<dbReference type="GO" id="GO:0016787">
    <property type="term" value="F:hydrolase activity"/>
    <property type="evidence" value="ECO:0007669"/>
    <property type="project" value="UniProtKB-KW"/>
</dbReference>
<dbReference type="GO" id="GO:0006281">
    <property type="term" value="P:DNA repair"/>
    <property type="evidence" value="ECO:0007669"/>
    <property type="project" value="UniProtKB-KW"/>
</dbReference>
<evidence type="ECO:0000256" key="13">
    <source>
        <dbReference type="ARBA" id="ARBA00034808"/>
    </source>
</evidence>
<evidence type="ECO:0000256" key="8">
    <source>
        <dbReference type="ARBA" id="ARBA00023125"/>
    </source>
</evidence>
<dbReference type="CDD" id="cd04488">
    <property type="entry name" value="RecG_wedge_OBF"/>
    <property type="match status" value="1"/>
</dbReference>
<evidence type="ECO:0000259" key="17">
    <source>
        <dbReference type="PROSITE" id="PS51192"/>
    </source>
</evidence>
<keyword evidence="8" id="KW-0238">DNA-binding</keyword>
<feature type="domain" description="Helicase ATP-binding" evidence="17">
    <location>
        <begin position="288"/>
        <end position="461"/>
    </location>
</feature>
<evidence type="ECO:0000256" key="2">
    <source>
        <dbReference type="ARBA" id="ARBA00017846"/>
    </source>
</evidence>
<dbReference type="Gene3D" id="2.40.50.140">
    <property type="entry name" value="Nucleic acid-binding proteins"/>
    <property type="match status" value="1"/>
</dbReference>
<evidence type="ECO:0000256" key="15">
    <source>
        <dbReference type="ARBA" id="ARBA00049803"/>
    </source>
</evidence>
<keyword evidence="9" id="KW-0233">DNA recombination</keyword>
<evidence type="ECO:0000256" key="10">
    <source>
        <dbReference type="ARBA" id="ARBA00023204"/>
    </source>
</evidence>
<dbReference type="EC" id="5.6.2.4" evidence="13"/>
<comment type="catalytic activity">
    <reaction evidence="12">
        <text>Couples ATP hydrolysis with the unwinding of duplex DNA by translocating in the 3'-5' direction.</text>
        <dbReference type="EC" id="5.6.2.4"/>
    </reaction>
</comment>
<dbReference type="GO" id="GO:0003677">
    <property type="term" value="F:DNA binding"/>
    <property type="evidence" value="ECO:0007669"/>
    <property type="project" value="UniProtKB-KW"/>
</dbReference>
<evidence type="ECO:0000313" key="19">
    <source>
        <dbReference type="EMBL" id="CAB4900872.1"/>
    </source>
</evidence>
<keyword evidence="7" id="KW-0067">ATP-binding</keyword>
<dbReference type="InterPro" id="IPR027417">
    <property type="entry name" value="P-loop_NTPase"/>
</dbReference>
<evidence type="ECO:0000259" key="18">
    <source>
        <dbReference type="PROSITE" id="PS51194"/>
    </source>
</evidence>
<sequence>MEGRDKSGLTLRELRDLPVTQLRAVGPKLSEQLGEMGIATVLDLIEHYPRRYHDRTNVQEIAQLKPDEEATVTGRIKKVSLRRPPRRRPIVEMELFDGTSYLKLTFFNQEYRGKIPENTEVSVFGRPAINRGRLQMINPAVDILEKVGEPFTGVLLPIYPQSGKAGIHSWQIRKLVSGALKRCEERSFYDPLEKEWLQTYDLVGRATAYNDIHRPDKIDEVFRARKRLTFDEFMRMQLALVARKRAIERESSGLSHRIDGELVPNFIKNLPFALTKDQERVIDEVFSDMASPGPMHRLLQGEVGSGKTVVALAALLLAVQGGHQGAFMAPTEVLAEQHALTLRALVGALRIDEPGSLLGERPVGISLLTNKTTAVQRRQITEGLSTGVIDIVVGTHALIYDGIEFSRLGAIVIDEQHRFGVEQRDLLRGKGNEPDVLVMTATPIPRTAAMLIYGDLDKSELRSLPAGRSPITTKIVGPSSLERGEVYEVLKEEVKMGRQAFVICALVEGSEKLEAKAATEEFDRLGREELSGLRLGLLHGQMPSANKESVMQEFRNGVLDVLVATTVVEVGVDIPNATIMIIEDADRFGLLQLHQLRGRIGRGVHASQCFLLAEPSTSEGQARLEAMCESTDGFELAEKDLEIRGSGAVFGERQSGFTDLKLGRLPRDEPVVIAARQIAEDILNSDPNLSHHTHLREEVEDLLGDSVDFLFKI</sequence>
<dbReference type="PANTHER" id="PTHR47964:SF1">
    <property type="entry name" value="ATP-DEPENDENT DNA HELICASE HOMOLOG RECG, CHLOROPLASTIC"/>
    <property type="match status" value="1"/>
</dbReference>
<dbReference type="GO" id="GO:0006310">
    <property type="term" value="P:DNA recombination"/>
    <property type="evidence" value="ECO:0007669"/>
    <property type="project" value="UniProtKB-KW"/>
</dbReference>
<dbReference type="InterPro" id="IPR001650">
    <property type="entry name" value="Helicase_C-like"/>
</dbReference>
<dbReference type="Pfam" id="PF00271">
    <property type="entry name" value="Helicase_C"/>
    <property type="match status" value="1"/>
</dbReference>
<dbReference type="Pfam" id="PF00270">
    <property type="entry name" value="DEAD"/>
    <property type="match status" value="1"/>
</dbReference>
<dbReference type="AlphaFoldDB" id="A0A6J7FY53"/>
<dbReference type="InterPro" id="IPR033454">
    <property type="entry name" value="RecG_wedge"/>
</dbReference>
<evidence type="ECO:0000256" key="3">
    <source>
        <dbReference type="ARBA" id="ARBA00022741"/>
    </source>
</evidence>
<dbReference type="InterPro" id="IPR004609">
    <property type="entry name" value="ATP-dep_DNA_helicase_RecG"/>
</dbReference>
<dbReference type="NCBIfam" id="NF008165">
    <property type="entry name" value="PRK10917.1-3"/>
    <property type="match status" value="1"/>
</dbReference>
<feature type="domain" description="Helicase C-terminal" evidence="18">
    <location>
        <begin position="482"/>
        <end position="642"/>
    </location>
</feature>
<keyword evidence="6" id="KW-0347">Helicase</keyword>
<dbReference type="PROSITE" id="PS51192">
    <property type="entry name" value="HELICASE_ATP_BIND_1"/>
    <property type="match status" value="1"/>
</dbReference>
<dbReference type="SUPFAM" id="SSF52540">
    <property type="entry name" value="P-loop containing nucleoside triphosphate hydrolases"/>
    <property type="match status" value="2"/>
</dbReference>
<evidence type="ECO:0000256" key="7">
    <source>
        <dbReference type="ARBA" id="ARBA00022840"/>
    </source>
</evidence>
<name>A0A6J7FY53_9ZZZZ</name>
<dbReference type="SMART" id="SM00487">
    <property type="entry name" value="DEXDc"/>
    <property type="match status" value="1"/>
</dbReference>
<dbReference type="PROSITE" id="PS51194">
    <property type="entry name" value="HELICASE_CTER"/>
    <property type="match status" value="1"/>
</dbReference>
<dbReference type="InterPro" id="IPR011545">
    <property type="entry name" value="DEAD/DEAH_box_helicase_dom"/>
</dbReference>
<comment type="catalytic activity">
    <reaction evidence="14">
        <text>ATP + H2O = ADP + phosphate + H(+)</text>
        <dbReference type="Rhea" id="RHEA:13065"/>
        <dbReference type="ChEBI" id="CHEBI:15377"/>
        <dbReference type="ChEBI" id="CHEBI:15378"/>
        <dbReference type="ChEBI" id="CHEBI:30616"/>
        <dbReference type="ChEBI" id="CHEBI:43474"/>
        <dbReference type="ChEBI" id="CHEBI:456216"/>
        <dbReference type="EC" id="5.6.2.4"/>
    </reaction>
</comment>
<keyword evidence="10" id="KW-0234">DNA repair</keyword>
<evidence type="ECO:0000256" key="16">
    <source>
        <dbReference type="ARBA" id="ARBA00049819"/>
    </source>
</evidence>
<dbReference type="Pfam" id="PF19833">
    <property type="entry name" value="RecG_dom3_C"/>
    <property type="match status" value="1"/>
</dbReference>
<dbReference type="SUPFAM" id="SSF50249">
    <property type="entry name" value="Nucleic acid-binding proteins"/>
    <property type="match status" value="1"/>
</dbReference>
<proteinExistence type="inferred from homology"/>
<evidence type="ECO:0000256" key="1">
    <source>
        <dbReference type="ARBA" id="ARBA00007504"/>
    </source>
</evidence>
<dbReference type="Pfam" id="PF17191">
    <property type="entry name" value="RecG_wedge"/>
    <property type="match status" value="1"/>
</dbReference>
<evidence type="ECO:0000256" key="6">
    <source>
        <dbReference type="ARBA" id="ARBA00022806"/>
    </source>
</evidence>
<gene>
    <name evidence="19" type="ORF">UFOPK3605_00474</name>
    <name evidence="20" type="ORF">UFOPK3897_00295</name>
    <name evidence="21" type="ORF">UFOPK4121_00746</name>
</gene>